<dbReference type="CDD" id="cd04301">
    <property type="entry name" value="NAT_SF"/>
    <property type="match status" value="1"/>
</dbReference>
<dbReference type="InterPro" id="IPR016181">
    <property type="entry name" value="Acyl_CoA_acyltransferase"/>
</dbReference>
<gene>
    <name evidence="2" type="ORF">ISG29_19865</name>
</gene>
<reference evidence="2" key="1">
    <citation type="submission" date="2020-11" db="EMBL/GenBank/DDBJ databases">
        <title>Nocardioides sp. CBS4Y-1, whole genome shotgun sequence.</title>
        <authorList>
            <person name="Tuo L."/>
        </authorList>
    </citation>
    <scope>NUCLEOTIDE SEQUENCE</scope>
    <source>
        <strain evidence="2">CBS4Y-1</strain>
    </source>
</reference>
<dbReference type="Proteomes" id="UP000656804">
    <property type="component" value="Unassembled WGS sequence"/>
</dbReference>
<evidence type="ECO:0000313" key="2">
    <source>
        <dbReference type="EMBL" id="MBF4163935.1"/>
    </source>
</evidence>
<evidence type="ECO:0000313" key="3">
    <source>
        <dbReference type="Proteomes" id="UP000656804"/>
    </source>
</evidence>
<keyword evidence="3" id="KW-1185">Reference proteome</keyword>
<dbReference type="EMBL" id="JADIVZ010000017">
    <property type="protein sequence ID" value="MBF4163935.1"/>
    <property type="molecule type" value="Genomic_DNA"/>
</dbReference>
<dbReference type="Pfam" id="PF00583">
    <property type="entry name" value="Acetyltransf_1"/>
    <property type="match status" value="1"/>
</dbReference>
<comment type="caution">
    <text evidence="2">The sequence shown here is derived from an EMBL/GenBank/DDBJ whole genome shotgun (WGS) entry which is preliminary data.</text>
</comment>
<organism evidence="2 3">
    <name type="scientific">Nocardioides acrostichi</name>
    <dbReference type="NCBI Taxonomy" id="2784339"/>
    <lineage>
        <taxon>Bacteria</taxon>
        <taxon>Bacillati</taxon>
        <taxon>Actinomycetota</taxon>
        <taxon>Actinomycetes</taxon>
        <taxon>Propionibacteriales</taxon>
        <taxon>Nocardioidaceae</taxon>
        <taxon>Nocardioides</taxon>
    </lineage>
</organism>
<feature type="domain" description="N-acetyltransferase" evidence="1">
    <location>
        <begin position="23"/>
        <end position="177"/>
    </location>
</feature>
<protein>
    <submittedName>
        <fullName evidence="2">GNAT family N-acetyltransferase</fullName>
    </submittedName>
</protein>
<dbReference type="GO" id="GO:0016747">
    <property type="term" value="F:acyltransferase activity, transferring groups other than amino-acyl groups"/>
    <property type="evidence" value="ECO:0007669"/>
    <property type="project" value="InterPro"/>
</dbReference>
<dbReference type="AlphaFoldDB" id="A0A930V555"/>
<dbReference type="InterPro" id="IPR000182">
    <property type="entry name" value="GNAT_dom"/>
</dbReference>
<dbReference type="RefSeq" id="WP_194505195.1">
    <property type="nucleotide sequence ID" value="NZ_JADIVZ010000017.1"/>
</dbReference>
<dbReference type="SUPFAM" id="SSF55729">
    <property type="entry name" value="Acyl-CoA N-acyltransferases (Nat)"/>
    <property type="match status" value="1"/>
</dbReference>
<sequence>MARRIVPLTPDRFADLPWGCHDCLFWELDPVRRADFVSSDQRTREKATWISEVLREWGSCGRVVEVDGDPVGVVLYAPPAYLPGSAGFATAPVSVDAVQMTVLWVHEVHRGGGLARMLVQGMARDLVGRPGVKAVESFGRIGVTPTPCTTSVEVLGRLGFRTRRAHPLTPRMRMDLRATVTWRGEVEAAIERIAGAVRSAPAPARRDGTISPRSPSAR</sequence>
<dbReference type="Gene3D" id="3.40.630.30">
    <property type="match status" value="1"/>
</dbReference>
<dbReference type="PROSITE" id="PS51186">
    <property type="entry name" value="GNAT"/>
    <property type="match status" value="1"/>
</dbReference>
<proteinExistence type="predicted"/>
<evidence type="ECO:0000259" key="1">
    <source>
        <dbReference type="PROSITE" id="PS51186"/>
    </source>
</evidence>
<name>A0A930V555_9ACTN</name>
<accession>A0A930V555</accession>